<dbReference type="RefSeq" id="XP_007771508.1">
    <property type="nucleotide sequence ID" value="XM_007773318.1"/>
</dbReference>
<sequence length="274" mass="30495">MTSSPDTAALLVRVNGYVNWIATTLIAYNYVLNLGQEIDLVWCHKRSSTIFKAIYGILRYGGLTFFIIFQLNEFLVVTYAVCYAYLIVDNAVYLLVIATLQGMMATRVYAMSRRSRTVFFVLLVGFVLAQAESVVSTYAAIFPIEFEGNSSGATNTGSCGPILSPSKTWLNVSGNIVLAGYELLLAVVALYYFRKDLKNILRHSIASFMNVVFRDHIVYFLLTFLAMLFSAVSLALQSAASVQVIQNFRAARIWPANDQIRSPTLEKRSQSAPP</sequence>
<feature type="transmembrane region" description="Helical" evidence="1">
    <location>
        <begin position="217"/>
        <end position="236"/>
    </location>
</feature>
<dbReference type="EMBL" id="JH711582">
    <property type="protein sequence ID" value="EIW78478.1"/>
    <property type="molecule type" value="Genomic_DNA"/>
</dbReference>
<feature type="transmembrane region" description="Helical" evidence="1">
    <location>
        <begin position="63"/>
        <end position="86"/>
    </location>
</feature>
<gene>
    <name evidence="3" type="ORF">CONPUDRAFT_167478</name>
</gene>
<dbReference type="KEGG" id="cput:CONPUDRAFT_167478"/>
<dbReference type="InterPro" id="IPR045340">
    <property type="entry name" value="DUF6533"/>
</dbReference>
<name>A0A5M3MGW6_CONPW</name>
<comment type="caution">
    <text evidence="3">The sequence shown here is derived from an EMBL/GenBank/DDBJ whole genome shotgun (WGS) entry which is preliminary data.</text>
</comment>
<reference evidence="4" key="1">
    <citation type="journal article" date="2012" name="Science">
        <title>The Paleozoic origin of enzymatic lignin decomposition reconstructed from 31 fungal genomes.</title>
        <authorList>
            <person name="Floudas D."/>
            <person name="Binder M."/>
            <person name="Riley R."/>
            <person name="Barry K."/>
            <person name="Blanchette R.A."/>
            <person name="Henrissat B."/>
            <person name="Martinez A.T."/>
            <person name="Otillar R."/>
            <person name="Spatafora J.W."/>
            <person name="Yadav J.S."/>
            <person name="Aerts A."/>
            <person name="Benoit I."/>
            <person name="Boyd A."/>
            <person name="Carlson A."/>
            <person name="Copeland A."/>
            <person name="Coutinho P.M."/>
            <person name="de Vries R.P."/>
            <person name="Ferreira P."/>
            <person name="Findley K."/>
            <person name="Foster B."/>
            <person name="Gaskell J."/>
            <person name="Glotzer D."/>
            <person name="Gorecki P."/>
            <person name="Heitman J."/>
            <person name="Hesse C."/>
            <person name="Hori C."/>
            <person name="Igarashi K."/>
            <person name="Jurgens J.A."/>
            <person name="Kallen N."/>
            <person name="Kersten P."/>
            <person name="Kohler A."/>
            <person name="Kuees U."/>
            <person name="Kumar T.K.A."/>
            <person name="Kuo A."/>
            <person name="LaButti K."/>
            <person name="Larrondo L.F."/>
            <person name="Lindquist E."/>
            <person name="Ling A."/>
            <person name="Lombard V."/>
            <person name="Lucas S."/>
            <person name="Lundell T."/>
            <person name="Martin R."/>
            <person name="McLaughlin D.J."/>
            <person name="Morgenstern I."/>
            <person name="Morin E."/>
            <person name="Murat C."/>
            <person name="Nagy L.G."/>
            <person name="Nolan M."/>
            <person name="Ohm R.A."/>
            <person name="Patyshakuliyeva A."/>
            <person name="Rokas A."/>
            <person name="Ruiz-Duenas F.J."/>
            <person name="Sabat G."/>
            <person name="Salamov A."/>
            <person name="Samejima M."/>
            <person name="Schmutz J."/>
            <person name="Slot J.C."/>
            <person name="St John F."/>
            <person name="Stenlid J."/>
            <person name="Sun H."/>
            <person name="Sun S."/>
            <person name="Syed K."/>
            <person name="Tsang A."/>
            <person name="Wiebenga A."/>
            <person name="Young D."/>
            <person name="Pisabarro A."/>
            <person name="Eastwood D.C."/>
            <person name="Martin F."/>
            <person name="Cullen D."/>
            <person name="Grigoriev I.V."/>
            <person name="Hibbett D.S."/>
        </authorList>
    </citation>
    <scope>NUCLEOTIDE SEQUENCE [LARGE SCALE GENOMIC DNA]</scope>
    <source>
        <strain evidence="4">RWD-64-598 SS2</strain>
    </source>
</reference>
<keyword evidence="1" id="KW-1133">Transmembrane helix</keyword>
<feature type="transmembrane region" description="Helical" evidence="1">
    <location>
        <begin position="172"/>
        <end position="193"/>
    </location>
</feature>
<organism evidence="3 4">
    <name type="scientific">Coniophora puteana (strain RWD-64-598)</name>
    <name type="common">Brown rot fungus</name>
    <dbReference type="NCBI Taxonomy" id="741705"/>
    <lineage>
        <taxon>Eukaryota</taxon>
        <taxon>Fungi</taxon>
        <taxon>Dikarya</taxon>
        <taxon>Basidiomycota</taxon>
        <taxon>Agaricomycotina</taxon>
        <taxon>Agaricomycetes</taxon>
        <taxon>Agaricomycetidae</taxon>
        <taxon>Boletales</taxon>
        <taxon>Coniophorineae</taxon>
        <taxon>Coniophoraceae</taxon>
        <taxon>Coniophora</taxon>
    </lineage>
</organism>
<dbReference type="OMA" id="SWANRES"/>
<feature type="domain" description="DUF6533" evidence="2">
    <location>
        <begin position="17"/>
        <end position="63"/>
    </location>
</feature>
<evidence type="ECO:0000256" key="1">
    <source>
        <dbReference type="SAM" id="Phobius"/>
    </source>
</evidence>
<protein>
    <recommendedName>
        <fullName evidence="2">DUF6533 domain-containing protein</fullName>
    </recommendedName>
</protein>
<keyword evidence="1" id="KW-0812">Transmembrane</keyword>
<keyword evidence="4" id="KW-1185">Reference proteome</keyword>
<feature type="transmembrane region" description="Helical" evidence="1">
    <location>
        <begin position="117"/>
        <end position="141"/>
    </location>
</feature>
<dbReference type="GeneID" id="19205781"/>
<dbReference type="AlphaFoldDB" id="A0A5M3MGW6"/>
<evidence type="ECO:0000313" key="4">
    <source>
        <dbReference type="Proteomes" id="UP000053558"/>
    </source>
</evidence>
<proteinExistence type="predicted"/>
<accession>A0A5M3MGW6</accession>
<dbReference type="Pfam" id="PF20151">
    <property type="entry name" value="DUF6533"/>
    <property type="match status" value="1"/>
</dbReference>
<evidence type="ECO:0000313" key="3">
    <source>
        <dbReference type="EMBL" id="EIW78478.1"/>
    </source>
</evidence>
<feature type="transmembrane region" description="Helical" evidence="1">
    <location>
        <begin position="20"/>
        <end position="42"/>
    </location>
</feature>
<dbReference type="Proteomes" id="UP000053558">
    <property type="component" value="Unassembled WGS sequence"/>
</dbReference>
<keyword evidence="1" id="KW-0472">Membrane</keyword>
<evidence type="ECO:0000259" key="2">
    <source>
        <dbReference type="Pfam" id="PF20151"/>
    </source>
</evidence>